<accession>A0ABY0HMT8</accession>
<evidence type="ECO:0000256" key="1">
    <source>
        <dbReference type="SAM" id="MobiDB-lite"/>
    </source>
</evidence>
<gene>
    <name evidence="2" type="ORF">DL762_000284</name>
</gene>
<feature type="compositionally biased region" description="Low complexity" evidence="1">
    <location>
        <begin position="255"/>
        <end position="267"/>
    </location>
</feature>
<sequence>MKNVSVELCRTIGRIGQIRTVRTSHYVHIVGPVCPVYLVGVQQPYRFQYVRYRSIELACSFVPNGRPAGLPGLMLANHRNVSYGTNFSRTIHLAISRSKLSANRANYRYSSLAAGSRNLSQTVFDTGLKLASYNFTRSFPSKCFAQPISLTYVDFASMPPGPSAVRPRSSSSAASLSSYVANISSHSLPLLPLPLRLGLPAVSTVSPVSIAVPVAASAAALPPDDDRSTSNQPLAARLRKNLWQRTPIRHGKSSAAIPRPAAARPRPYGLVHP</sequence>
<dbReference type="Proteomes" id="UP000294003">
    <property type="component" value="Unassembled WGS sequence"/>
</dbReference>
<dbReference type="EMBL" id="QJNS01000005">
    <property type="protein sequence ID" value="RYO95091.1"/>
    <property type="molecule type" value="Genomic_DNA"/>
</dbReference>
<feature type="compositionally biased region" description="Basic residues" evidence="1">
    <location>
        <begin position="240"/>
        <end position="252"/>
    </location>
</feature>
<evidence type="ECO:0000313" key="3">
    <source>
        <dbReference type="Proteomes" id="UP000294003"/>
    </source>
</evidence>
<comment type="caution">
    <text evidence="2">The sequence shown here is derived from an EMBL/GenBank/DDBJ whole genome shotgun (WGS) entry which is preliminary data.</text>
</comment>
<name>A0ABY0HMT8_9PEZI</name>
<reference evidence="2 3" key="1">
    <citation type="submission" date="2018-06" db="EMBL/GenBank/DDBJ databases">
        <title>Complete Genomes of Monosporascus.</title>
        <authorList>
            <person name="Robinson A.J."/>
            <person name="Natvig D.O."/>
        </authorList>
    </citation>
    <scope>NUCLEOTIDE SEQUENCE [LARGE SCALE GENOMIC DNA]</scope>
    <source>
        <strain evidence="2 3">CBS 609.92</strain>
    </source>
</reference>
<keyword evidence="3" id="KW-1185">Reference proteome</keyword>
<protein>
    <submittedName>
        <fullName evidence="2">Uncharacterized protein</fullName>
    </submittedName>
</protein>
<feature type="region of interest" description="Disordered" evidence="1">
    <location>
        <begin position="240"/>
        <end position="273"/>
    </location>
</feature>
<proteinExistence type="predicted"/>
<organism evidence="2 3">
    <name type="scientific">Monosporascus cannonballus</name>
    <dbReference type="NCBI Taxonomy" id="155416"/>
    <lineage>
        <taxon>Eukaryota</taxon>
        <taxon>Fungi</taxon>
        <taxon>Dikarya</taxon>
        <taxon>Ascomycota</taxon>
        <taxon>Pezizomycotina</taxon>
        <taxon>Sordariomycetes</taxon>
        <taxon>Xylariomycetidae</taxon>
        <taxon>Xylariales</taxon>
        <taxon>Xylariales incertae sedis</taxon>
        <taxon>Monosporascus</taxon>
    </lineage>
</organism>
<evidence type="ECO:0000313" key="2">
    <source>
        <dbReference type="EMBL" id="RYO95091.1"/>
    </source>
</evidence>